<dbReference type="EnsemblFungi" id="MAPG_01473T0">
    <property type="protein sequence ID" value="MAPG_01473T0"/>
    <property type="gene ID" value="MAPG_01473"/>
</dbReference>
<accession>A0A0C4DNS8</accession>
<sequence>MHSALLSRLITTLICLVWLTASSVPRIGRYRVVPLDTPPPMAVCFFLGIRERKLTDACIFIIPWEYPSCLSHFLGSFPIQYFYSPSVDVLSLTLNSLLQRDPWAVPTVFIADAPSQLWSGSLLTPRIISTLHSSPADTGPSVSASRPTTKCHGRVWRLLRTRSPRRGRYRPGHCLTRCSCSSSLLGICCISAPGFLLRPAAGHRDCGNLLH</sequence>
<keyword evidence="1" id="KW-0732">Signal</keyword>
<dbReference type="EMBL" id="GL876966">
    <property type="protein sequence ID" value="KLU82401.1"/>
    <property type="molecule type" value="Genomic_DNA"/>
</dbReference>
<dbReference type="AlphaFoldDB" id="A0A0C4DNS8"/>
<keyword evidence="4" id="KW-1185">Reference proteome</keyword>
<evidence type="ECO:0000256" key="1">
    <source>
        <dbReference type="SAM" id="SignalP"/>
    </source>
</evidence>
<gene>
    <name evidence="2" type="ORF">MAPG_01473</name>
</gene>
<reference evidence="2" key="3">
    <citation type="submission" date="2011-03" db="EMBL/GenBank/DDBJ databases">
        <title>Annotation of Magnaporthe poae ATCC 64411.</title>
        <authorList>
            <person name="Ma L.-J."/>
            <person name="Dead R."/>
            <person name="Young S.K."/>
            <person name="Zeng Q."/>
            <person name="Gargeya S."/>
            <person name="Fitzgerald M."/>
            <person name="Haas B."/>
            <person name="Abouelleil A."/>
            <person name="Alvarado L."/>
            <person name="Arachchi H.M."/>
            <person name="Berlin A."/>
            <person name="Brown A."/>
            <person name="Chapman S.B."/>
            <person name="Chen Z."/>
            <person name="Dunbar C."/>
            <person name="Freedman E."/>
            <person name="Gearin G."/>
            <person name="Gellesch M."/>
            <person name="Goldberg J."/>
            <person name="Griggs A."/>
            <person name="Gujja S."/>
            <person name="Heiman D."/>
            <person name="Howarth C."/>
            <person name="Larson L."/>
            <person name="Lui A."/>
            <person name="MacDonald P.J.P."/>
            <person name="Mehta T."/>
            <person name="Montmayeur A."/>
            <person name="Murphy C."/>
            <person name="Neiman D."/>
            <person name="Pearson M."/>
            <person name="Priest M."/>
            <person name="Roberts A."/>
            <person name="Saif S."/>
            <person name="Shea T."/>
            <person name="Shenoy N."/>
            <person name="Sisk P."/>
            <person name="Stolte C."/>
            <person name="Sykes S."/>
            <person name="Yandava C."/>
            <person name="Wortman J."/>
            <person name="Nusbaum C."/>
            <person name="Birren B."/>
        </authorList>
    </citation>
    <scope>NUCLEOTIDE SEQUENCE</scope>
    <source>
        <strain evidence="2">ATCC 64411</strain>
    </source>
</reference>
<reference evidence="4" key="2">
    <citation type="submission" date="2010-05" db="EMBL/GenBank/DDBJ databases">
        <title>The genome sequence of Magnaporthe poae strain ATCC 64411.</title>
        <authorList>
            <person name="Ma L.-J."/>
            <person name="Dead R."/>
            <person name="Young S."/>
            <person name="Zeng Q."/>
            <person name="Koehrsen M."/>
            <person name="Alvarado L."/>
            <person name="Berlin A."/>
            <person name="Chapman S.B."/>
            <person name="Chen Z."/>
            <person name="Freedman E."/>
            <person name="Gellesch M."/>
            <person name="Goldberg J."/>
            <person name="Griggs A."/>
            <person name="Gujja S."/>
            <person name="Heilman E.R."/>
            <person name="Heiman D."/>
            <person name="Hepburn T."/>
            <person name="Howarth C."/>
            <person name="Jen D."/>
            <person name="Larson L."/>
            <person name="Mehta T."/>
            <person name="Neiman D."/>
            <person name="Pearson M."/>
            <person name="Roberts A."/>
            <person name="Saif S."/>
            <person name="Shea T."/>
            <person name="Shenoy N."/>
            <person name="Sisk P."/>
            <person name="Stolte C."/>
            <person name="Sykes S."/>
            <person name="Walk T."/>
            <person name="White J."/>
            <person name="Yandava C."/>
            <person name="Haas B."/>
            <person name="Nusbaum C."/>
            <person name="Birren B."/>
        </authorList>
    </citation>
    <scope>NUCLEOTIDE SEQUENCE [LARGE SCALE GENOMIC DNA]</scope>
    <source>
        <strain evidence="4">ATCC 64411 / 73-15</strain>
    </source>
</reference>
<dbReference type="Proteomes" id="UP000011715">
    <property type="component" value="Unassembled WGS sequence"/>
</dbReference>
<name>A0A0C4DNS8_MAGP6</name>
<dbReference type="EMBL" id="ADBL01000356">
    <property type="status" value="NOT_ANNOTATED_CDS"/>
    <property type="molecule type" value="Genomic_DNA"/>
</dbReference>
<evidence type="ECO:0000313" key="2">
    <source>
        <dbReference type="EMBL" id="KLU82401.1"/>
    </source>
</evidence>
<proteinExistence type="predicted"/>
<protein>
    <recommendedName>
        <fullName evidence="5">Secreted protein</fullName>
    </recommendedName>
</protein>
<evidence type="ECO:0008006" key="5">
    <source>
        <dbReference type="Google" id="ProtNLM"/>
    </source>
</evidence>
<reference evidence="3" key="5">
    <citation type="submission" date="2015-06" db="UniProtKB">
        <authorList>
            <consortium name="EnsemblFungi"/>
        </authorList>
    </citation>
    <scope>IDENTIFICATION</scope>
    <source>
        <strain evidence="3">ATCC 64411</strain>
    </source>
</reference>
<evidence type="ECO:0000313" key="3">
    <source>
        <dbReference type="EnsemblFungi" id="MAPG_01473T0"/>
    </source>
</evidence>
<reference evidence="3" key="4">
    <citation type="journal article" date="2015" name="G3 (Bethesda)">
        <title>Genome sequences of three phytopathogenic species of the Magnaporthaceae family of fungi.</title>
        <authorList>
            <person name="Okagaki L.H."/>
            <person name="Nunes C.C."/>
            <person name="Sailsbery J."/>
            <person name="Clay B."/>
            <person name="Brown D."/>
            <person name="John T."/>
            <person name="Oh Y."/>
            <person name="Young N."/>
            <person name="Fitzgerald M."/>
            <person name="Haas B.J."/>
            <person name="Zeng Q."/>
            <person name="Young S."/>
            <person name="Adiconis X."/>
            <person name="Fan L."/>
            <person name="Levin J.Z."/>
            <person name="Mitchell T.K."/>
            <person name="Okubara P.A."/>
            <person name="Farman M.L."/>
            <person name="Kohn L.M."/>
            <person name="Birren B."/>
            <person name="Ma L.-J."/>
            <person name="Dean R.A."/>
        </authorList>
    </citation>
    <scope>NUCLEOTIDE SEQUENCE</scope>
    <source>
        <strain evidence="3">ATCC 64411 / 73-15</strain>
    </source>
</reference>
<feature type="signal peptide" evidence="1">
    <location>
        <begin position="1"/>
        <end position="22"/>
    </location>
</feature>
<evidence type="ECO:0000313" key="4">
    <source>
        <dbReference type="Proteomes" id="UP000011715"/>
    </source>
</evidence>
<dbReference type="VEuPathDB" id="FungiDB:MAPG_01473"/>
<organism evidence="3 4">
    <name type="scientific">Magnaporthiopsis poae (strain ATCC 64411 / 73-15)</name>
    <name type="common">Kentucky bluegrass fungus</name>
    <name type="synonym">Magnaporthe poae</name>
    <dbReference type="NCBI Taxonomy" id="644358"/>
    <lineage>
        <taxon>Eukaryota</taxon>
        <taxon>Fungi</taxon>
        <taxon>Dikarya</taxon>
        <taxon>Ascomycota</taxon>
        <taxon>Pezizomycotina</taxon>
        <taxon>Sordariomycetes</taxon>
        <taxon>Sordariomycetidae</taxon>
        <taxon>Magnaporthales</taxon>
        <taxon>Magnaporthaceae</taxon>
        <taxon>Magnaporthiopsis</taxon>
    </lineage>
</organism>
<reference evidence="2" key="1">
    <citation type="submission" date="2010-05" db="EMBL/GenBank/DDBJ databases">
        <title>The Genome Sequence of Magnaporthe poae strain ATCC 64411.</title>
        <authorList>
            <consortium name="The Broad Institute Genome Sequencing Platform"/>
            <consortium name="Broad Institute Genome Sequencing Center for Infectious Disease"/>
            <person name="Ma L.-J."/>
            <person name="Dead R."/>
            <person name="Young S."/>
            <person name="Zeng Q."/>
            <person name="Koehrsen M."/>
            <person name="Alvarado L."/>
            <person name="Berlin A."/>
            <person name="Chapman S.B."/>
            <person name="Chen Z."/>
            <person name="Freedman E."/>
            <person name="Gellesch M."/>
            <person name="Goldberg J."/>
            <person name="Griggs A."/>
            <person name="Gujja S."/>
            <person name="Heilman E.R."/>
            <person name="Heiman D."/>
            <person name="Hepburn T."/>
            <person name="Howarth C."/>
            <person name="Jen D."/>
            <person name="Larson L."/>
            <person name="Mehta T."/>
            <person name="Neiman D."/>
            <person name="Pearson M."/>
            <person name="Roberts A."/>
            <person name="Saif S."/>
            <person name="Shea T."/>
            <person name="Shenoy N."/>
            <person name="Sisk P."/>
            <person name="Stolte C."/>
            <person name="Sykes S."/>
            <person name="Walk T."/>
            <person name="White J."/>
            <person name="Yandava C."/>
            <person name="Haas B."/>
            <person name="Nusbaum C."/>
            <person name="Birren B."/>
        </authorList>
    </citation>
    <scope>NUCLEOTIDE SEQUENCE</scope>
    <source>
        <strain evidence="2">ATCC 64411</strain>
    </source>
</reference>
<feature type="chain" id="PRO_5009385167" description="Secreted protein" evidence="1">
    <location>
        <begin position="23"/>
        <end position="211"/>
    </location>
</feature>